<evidence type="ECO:0000256" key="4">
    <source>
        <dbReference type="ARBA" id="ARBA00022741"/>
    </source>
</evidence>
<evidence type="ECO:0000256" key="11">
    <source>
        <dbReference type="RuleBase" id="RU000339"/>
    </source>
</evidence>
<name>A0A6P8ATZ5_PYRGI</name>
<dbReference type="RefSeq" id="XP_030978377.1">
    <property type="nucleotide sequence ID" value="XM_031129299.1"/>
</dbReference>
<evidence type="ECO:0000256" key="2">
    <source>
        <dbReference type="ARBA" id="ARBA00008936"/>
    </source>
</evidence>
<evidence type="ECO:0000256" key="8">
    <source>
        <dbReference type="ARBA" id="ARBA00023136"/>
    </source>
</evidence>
<reference evidence="17" key="3">
    <citation type="submission" date="2025-08" db="UniProtKB">
        <authorList>
            <consortium name="RefSeq"/>
        </authorList>
    </citation>
    <scope>IDENTIFICATION</scope>
    <source>
        <strain evidence="17">NI907</strain>
    </source>
</reference>
<evidence type="ECO:0000256" key="6">
    <source>
        <dbReference type="ARBA" id="ARBA00022840"/>
    </source>
</evidence>
<evidence type="ECO:0000256" key="10">
    <source>
        <dbReference type="ARBA" id="ARBA00023310"/>
    </source>
</evidence>
<dbReference type="InterPro" id="IPR000793">
    <property type="entry name" value="ATP_synth_asu_C"/>
</dbReference>
<reference evidence="17" key="1">
    <citation type="journal article" date="2019" name="Mol. Biol. Evol.">
        <title>Blast fungal genomes show frequent chromosomal changes, gene gains and losses, and effector gene turnover.</title>
        <authorList>
            <person name="Gomez Luciano L.B."/>
            <person name="Jason Tsai I."/>
            <person name="Chuma I."/>
            <person name="Tosa Y."/>
            <person name="Chen Y.H."/>
            <person name="Li J.Y."/>
            <person name="Li M.Y."/>
            <person name="Jade Lu M.Y."/>
            <person name="Nakayashiki H."/>
            <person name="Li W.H."/>
        </authorList>
    </citation>
    <scope>NUCLEOTIDE SEQUENCE</scope>
    <source>
        <strain evidence="17">NI907</strain>
    </source>
</reference>
<evidence type="ECO:0000256" key="1">
    <source>
        <dbReference type="ARBA" id="ARBA00004273"/>
    </source>
</evidence>
<dbReference type="InterPro" id="IPR023366">
    <property type="entry name" value="ATP_synth_asu-like_sf"/>
</dbReference>
<evidence type="ECO:0000256" key="3">
    <source>
        <dbReference type="ARBA" id="ARBA00022448"/>
    </source>
</evidence>
<dbReference type="InterPro" id="IPR033732">
    <property type="entry name" value="ATP_synth_F1_a_nt-bd_dom"/>
</dbReference>
<dbReference type="PIRSF" id="PIRSF039088">
    <property type="entry name" value="F_ATPase_subunit_alpha"/>
    <property type="match status" value="1"/>
</dbReference>
<dbReference type="Pfam" id="PF02874">
    <property type="entry name" value="ATP-synt_ab_N"/>
    <property type="match status" value="1"/>
</dbReference>
<evidence type="ECO:0000259" key="15">
    <source>
        <dbReference type="Pfam" id="PF02874"/>
    </source>
</evidence>
<keyword evidence="8" id="KW-0472">Membrane</keyword>
<dbReference type="InterPro" id="IPR004100">
    <property type="entry name" value="ATPase_F1/V1/A1_a/bsu_N"/>
</dbReference>
<dbReference type="InterPro" id="IPR036121">
    <property type="entry name" value="ATPase_F1/V1/A1_a/bsu_N_sf"/>
</dbReference>
<dbReference type="GO" id="GO:0046933">
    <property type="term" value="F:proton-transporting ATP synthase activity, rotational mechanism"/>
    <property type="evidence" value="ECO:0007669"/>
    <property type="project" value="InterPro"/>
</dbReference>
<feature type="domain" description="ATP synthase alpha subunit C-terminal" evidence="14">
    <location>
        <begin position="420"/>
        <end position="544"/>
    </location>
</feature>
<sequence length="551" mass="59544">MFRNALRQSTRAVGAVSASGRVAARNAAPAFASRQARTYADKASPTEVSSILEQRIRGVQEEAGLAETGRVLSVGDGIARVHGMANVQAEELVEFASGVKGMCMNLEAGQVGVVLFGSDRLVKEGETVKRTGEIVDIPVGPEMLGRVVDALGNPIDGKGPINTKERSRAQLKAPGILPRQSVNQPVQTGLKSVDAMVPIGRGQRELIIGDRQTGKTAVALDAMLNQKRWNNSNDESKKLYCVYVAVGQKRSTVAQLVKTLEENDAMKYSVVVAATASEAAPLQYLAPFTGASIGEWFRDHGKHSLVIFDDLSKQAVAYRQMSLLLRRPPGREAYPGDVFYLHSRLLERAAKMNNKTHGGGSMTALPIIETQGGDVSAYIPTNVISITDGQIFLEAELFYKGIRPAINVGLSVSRVGSAAQLKAMKQVAGSLKLFLAQYREVAAFAQFGSDLDAATKQTLNRGERLTELLKQKQYSPMAVNEMVPLIFAGVNGFLDNVPVAKILQWESDFLSHLKTNESDLLATIEKEGAISKDLEARLRDVVGSFTKSFIA</sequence>
<dbReference type="SUPFAM" id="SSF47917">
    <property type="entry name" value="C-terminal domain of alpha and beta subunits of F1 ATP synthase"/>
    <property type="match status" value="1"/>
</dbReference>
<dbReference type="FunFam" id="3.40.50.300:FF:004039">
    <property type="entry name" value="ATP synthase subunit alpha, mitochondrial"/>
    <property type="match status" value="1"/>
</dbReference>
<dbReference type="PANTHER" id="PTHR48082:SF2">
    <property type="entry name" value="ATP SYNTHASE SUBUNIT ALPHA, MITOCHONDRIAL"/>
    <property type="match status" value="1"/>
</dbReference>
<dbReference type="InterPro" id="IPR005294">
    <property type="entry name" value="ATP_synth_F1_asu"/>
</dbReference>
<evidence type="ECO:0000259" key="14">
    <source>
        <dbReference type="Pfam" id="PF00306"/>
    </source>
</evidence>
<dbReference type="Proteomes" id="UP000515153">
    <property type="component" value="Unplaced"/>
</dbReference>
<dbReference type="CDD" id="cd18113">
    <property type="entry name" value="ATP-synt_F1_alpha_C"/>
    <property type="match status" value="1"/>
</dbReference>
<protein>
    <recommendedName>
        <fullName evidence="12">ATP synthase subunit alpha</fullName>
    </recommendedName>
</protein>
<keyword evidence="3 11" id="KW-0813">Transport</keyword>
<dbReference type="NCBIfam" id="TIGR00962">
    <property type="entry name" value="atpA"/>
    <property type="match status" value="1"/>
</dbReference>
<comment type="subcellular location">
    <subcellularLocation>
        <location evidence="1">Mitochondrion inner membrane</location>
    </subcellularLocation>
</comment>
<dbReference type="InterPro" id="IPR020003">
    <property type="entry name" value="ATPase_a/bsu_AS"/>
</dbReference>
<reference evidence="17" key="2">
    <citation type="submission" date="2019-10" db="EMBL/GenBank/DDBJ databases">
        <authorList>
            <consortium name="NCBI Genome Project"/>
        </authorList>
    </citation>
    <scope>NUCLEOTIDE SEQUENCE</scope>
    <source>
        <strain evidence="17">NI907</strain>
    </source>
</reference>
<proteinExistence type="inferred from homology"/>
<dbReference type="KEGG" id="pgri:PgNI_09314"/>
<dbReference type="SUPFAM" id="SSF52540">
    <property type="entry name" value="P-loop containing nucleoside triphosphate hydrolases"/>
    <property type="match status" value="1"/>
</dbReference>
<feature type="domain" description="ATPase F1/V1/A1 complex alpha/beta subunit N-terminal" evidence="15">
    <location>
        <begin position="66"/>
        <end position="132"/>
    </location>
</feature>
<evidence type="ECO:0000313" key="16">
    <source>
        <dbReference type="Proteomes" id="UP000515153"/>
    </source>
</evidence>
<gene>
    <name evidence="17" type="ORF">PgNI_09314</name>
</gene>
<keyword evidence="6 12" id="KW-0067">ATP-binding</keyword>
<keyword evidence="7 11" id="KW-0406">Ion transport</keyword>
<evidence type="ECO:0000256" key="7">
    <source>
        <dbReference type="ARBA" id="ARBA00023065"/>
    </source>
</evidence>
<keyword evidence="16" id="KW-1185">Reference proteome</keyword>
<dbReference type="AlphaFoldDB" id="A0A6P8ATZ5"/>
<dbReference type="GeneID" id="41964207"/>
<evidence type="ECO:0000256" key="9">
    <source>
        <dbReference type="ARBA" id="ARBA00023196"/>
    </source>
</evidence>
<dbReference type="InterPro" id="IPR027417">
    <property type="entry name" value="P-loop_NTPase"/>
</dbReference>
<dbReference type="FunFam" id="1.20.150.20:FF:000001">
    <property type="entry name" value="ATP synthase subunit alpha"/>
    <property type="match status" value="1"/>
</dbReference>
<comment type="similarity">
    <text evidence="2 11">Belongs to the ATPase alpha/beta chains family.</text>
</comment>
<dbReference type="GO" id="GO:0005524">
    <property type="term" value="F:ATP binding"/>
    <property type="evidence" value="ECO:0007669"/>
    <property type="project" value="UniProtKB-KW"/>
</dbReference>
<evidence type="ECO:0000259" key="13">
    <source>
        <dbReference type="Pfam" id="PF00006"/>
    </source>
</evidence>
<dbReference type="CDD" id="cd18116">
    <property type="entry name" value="ATP-synt_F1_alpha_N"/>
    <property type="match status" value="1"/>
</dbReference>
<evidence type="ECO:0000313" key="17">
    <source>
        <dbReference type="RefSeq" id="XP_030978377.1"/>
    </source>
</evidence>
<dbReference type="Pfam" id="PF00006">
    <property type="entry name" value="ATP-synt_ab"/>
    <property type="match status" value="1"/>
</dbReference>
<evidence type="ECO:0000256" key="5">
    <source>
        <dbReference type="ARBA" id="ARBA00022781"/>
    </source>
</evidence>
<evidence type="ECO:0000256" key="12">
    <source>
        <dbReference type="RuleBase" id="RU003551"/>
    </source>
</evidence>
<dbReference type="GO" id="GO:0043531">
    <property type="term" value="F:ADP binding"/>
    <property type="evidence" value="ECO:0007669"/>
    <property type="project" value="TreeGrafter"/>
</dbReference>
<comment type="function">
    <text evidence="12">Produces ATP from ADP in the presence of a proton gradient across the membrane.</text>
</comment>
<dbReference type="FunFam" id="2.40.30.20:FF:000001">
    <property type="entry name" value="ATP synthase subunit alpha"/>
    <property type="match status" value="1"/>
</dbReference>
<dbReference type="Gene3D" id="2.40.30.20">
    <property type="match status" value="1"/>
</dbReference>
<dbReference type="PROSITE" id="PS00152">
    <property type="entry name" value="ATPASE_ALPHA_BETA"/>
    <property type="match status" value="1"/>
</dbReference>
<dbReference type="OrthoDB" id="9805536at2759"/>
<dbReference type="NCBIfam" id="NF009884">
    <property type="entry name" value="PRK13343.1"/>
    <property type="match status" value="1"/>
</dbReference>
<dbReference type="CDD" id="cd01132">
    <property type="entry name" value="F1-ATPase_alpha_CD"/>
    <property type="match status" value="1"/>
</dbReference>
<dbReference type="SUPFAM" id="SSF50615">
    <property type="entry name" value="N-terminal domain of alpha and beta subunits of F1 ATP synthase"/>
    <property type="match status" value="1"/>
</dbReference>
<accession>A0A6P8ATZ5</accession>
<dbReference type="HAMAP" id="MF_01346">
    <property type="entry name" value="ATP_synth_alpha_bact"/>
    <property type="match status" value="1"/>
</dbReference>
<keyword evidence="10 12" id="KW-0066">ATP synthesis</keyword>
<keyword evidence="9 12" id="KW-0139">CF(1)</keyword>
<feature type="domain" description="ATPase F1/V1/A1 complex alpha/beta subunit nucleotide-binding" evidence="13">
    <location>
        <begin position="189"/>
        <end position="413"/>
    </location>
</feature>
<dbReference type="Pfam" id="PF00306">
    <property type="entry name" value="ATP-synt_ab_C"/>
    <property type="match status" value="1"/>
</dbReference>
<dbReference type="GO" id="GO:0045259">
    <property type="term" value="C:proton-transporting ATP synthase complex"/>
    <property type="evidence" value="ECO:0007669"/>
    <property type="project" value="UniProtKB-KW"/>
</dbReference>
<dbReference type="Gene3D" id="3.40.50.300">
    <property type="entry name" value="P-loop containing nucleotide triphosphate hydrolases"/>
    <property type="match status" value="1"/>
</dbReference>
<dbReference type="InterPro" id="IPR000194">
    <property type="entry name" value="ATPase_F1/V1/A1_a/bsu_nucl-bd"/>
</dbReference>
<dbReference type="GO" id="GO:0005743">
    <property type="term" value="C:mitochondrial inner membrane"/>
    <property type="evidence" value="ECO:0007669"/>
    <property type="project" value="UniProtKB-SubCell"/>
</dbReference>
<keyword evidence="5 11" id="KW-0375">Hydrogen ion transport</keyword>
<organism evidence="16 17">
    <name type="scientific">Pyricularia grisea</name>
    <name type="common">Crabgrass-specific blast fungus</name>
    <name type="synonym">Magnaporthe grisea</name>
    <dbReference type="NCBI Taxonomy" id="148305"/>
    <lineage>
        <taxon>Eukaryota</taxon>
        <taxon>Fungi</taxon>
        <taxon>Dikarya</taxon>
        <taxon>Ascomycota</taxon>
        <taxon>Pezizomycotina</taxon>
        <taxon>Sordariomycetes</taxon>
        <taxon>Sordariomycetidae</taxon>
        <taxon>Magnaporthales</taxon>
        <taxon>Pyriculariaceae</taxon>
        <taxon>Pyricularia</taxon>
    </lineage>
</organism>
<dbReference type="InterPro" id="IPR038376">
    <property type="entry name" value="ATP_synth_asu_C_sf"/>
</dbReference>
<dbReference type="PANTHER" id="PTHR48082">
    <property type="entry name" value="ATP SYNTHASE SUBUNIT ALPHA, MITOCHONDRIAL"/>
    <property type="match status" value="1"/>
</dbReference>
<dbReference type="Gene3D" id="1.20.150.20">
    <property type="entry name" value="ATP synthase alpha/beta chain, C-terminal domain"/>
    <property type="match status" value="1"/>
</dbReference>
<keyword evidence="4 12" id="KW-0547">Nucleotide-binding</keyword>